<dbReference type="Proteomes" id="UP000181790">
    <property type="component" value="Unassembled WGS sequence"/>
</dbReference>
<feature type="transmembrane region" description="Helical" evidence="1">
    <location>
        <begin position="12"/>
        <end position="30"/>
    </location>
</feature>
<dbReference type="GO" id="GO:0009636">
    <property type="term" value="P:response to toxic substance"/>
    <property type="evidence" value="ECO:0007669"/>
    <property type="project" value="TreeGrafter"/>
</dbReference>
<keyword evidence="1" id="KW-0472">Membrane</keyword>
<feature type="transmembrane region" description="Helical" evidence="1">
    <location>
        <begin position="88"/>
        <end position="105"/>
    </location>
</feature>
<name>A0A1S2VPE3_9BACT</name>
<sequence length="219" mass="25041">MKTITRSHEWLILILMVAPFIYLGTLYNNLPERVPFHYNAEGIPDDYGPKYGLVLLFGGITAFLYFLFRYIPDIDPKQQLNTSNYRKLRVAIAACWSLLLFLLWYNTAHGAQSDTFLSFLLASVGLMIASIGNFMYSVRPNYFVGIRTPWTLNSEFVWRKTHQKSAPYWVAGGLLCVLLVFLVPTVWKTAVLLTITLGLAFGSALYSFVLYRQQSTNQQ</sequence>
<gene>
    <name evidence="3" type="ORF">BLX24_00495</name>
</gene>
<feature type="transmembrane region" description="Helical" evidence="1">
    <location>
        <begin position="190"/>
        <end position="211"/>
    </location>
</feature>
<dbReference type="InterPro" id="IPR012867">
    <property type="entry name" value="DUF1648"/>
</dbReference>
<dbReference type="Pfam" id="PF13630">
    <property type="entry name" value="SdpI"/>
    <property type="match status" value="1"/>
</dbReference>
<dbReference type="Pfam" id="PF07853">
    <property type="entry name" value="DUF1648"/>
    <property type="match status" value="1"/>
</dbReference>
<feature type="transmembrane region" description="Helical" evidence="1">
    <location>
        <begin position="166"/>
        <end position="184"/>
    </location>
</feature>
<accession>A0A1S2VPE3</accession>
<feature type="transmembrane region" description="Helical" evidence="1">
    <location>
        <begin position="50"/>
        <end position="68"/>
    </location>
</feature>
<keyword evidence="4" id="KW-1185">Reference proteome</keyword>
<feature type="domain" description="DUF1648" evidence="2">
    <location>
        <begin position="14"/>
        <end position="57"/>
    </location>
</feature>
<evidence type="ECO:0000313" key="4">
    <source>
        <dbReference type="Proteomes" id="UP000181790"/>
    </source>
</evidence>
<comment type="caution">
    <text evidence="3">The sequence shown here is derived from an EMBL/GenBank/DDBJ whole genome shotgun (WGS) entry which is preliminary data.</text>
</comment>
<evidence type="ECO:0000313" key="3">
    <source>
        <dbReference type="EMBL" id="OIN60633.1"/>
    </source>
</evidence>
<keyword evidence="1" id="KW-1133">Transmembrane helix</keyword>
<protein>
    <recommendedName>
        <fullName evidence="2">DUF1648 domain-containing protein</fullName>
    </recommendedName>
</protein>
<organism evidence="3 4">
    <name type="scientific">Arsenicibacter rosenii</name>
    <dbReference type="NCBI Taxonomy" id="1750698"/>
    <lineage>
        <taxon>Bacteria</taxon>
        <taxon>Pseudomonadati</taxon>
        <taxon>Bacteroidota</taxon>
        <taxon>Cytophagia</taxon>
        <taxon>Cytophagales</taxon>
        <taxon>Spirosomataceae</taxon>
        <taxon>Arsenicibacter</taxon>
    </lineage>
</organism>
<dbReference type="PANTHER" id="PTHR37810">
    <property type="entry name" value="IMMUNITY PROTEIN SDPI"/>
    <property type="match status" value="1"/>
</dbReference>
<dbReference type="EMBL" id="MORL01000001">
    <property type="protein sequence ID" value="OIN60633.1"/>
    <property type="molecule type" value="Genomic_DNA"/>
</dbReference>
<dbReference type="InterPro" id="IPR026272">
    <property type="entry name" value="SdpI"/>
</dbReference>
<reference evidence="3 4" key="1">
    <citation type="submission" date="2016-10" db="EMBL/GenBank/DDBJ databases">
        <title>Arsenicibacter rosenii gen. nov., sp. nov., an efficient arsenic-methylating bacterium isolated from an arsenic-contaminated paddy soil.</title>
        <authorList>
            <person name="Huang K."/>
        </authorList>
    </citation>
    <scope>NUCLEOTIDE SEQUENCE [LARGE SCALE GENOMIC DNA]</scope>
    <source>
        <strain evidence="3 4">SM-1</strain>
    </source>
</reference>
<proteinExistence type="predicted"/>
<dbReference type="RefSeq" id="WP_071501135.1">
    <property type="nucleotide sequence ID" value="NZ_MORL01000001.1"/>
</dbReference>
<evidence type="ECO:0000256" key="1">
    <source>
        <dbReference type="SAM" id="Phobius"/>
    </source>
</evidence>
<dbReference type="OrthoDB" id="9808690at2"/>
<dbReference type="AlphaFoldDB" id="A0A1S2VPE3"/>
<dbReference type="InterPro" id="IPR025962">
    <property type="entry name" value="SdpI/YhfL"/>
</dbReference>
<keyword evidence="1" id="KW-0812">Transmembrane</keyword>
<evidence type="ECO:0000259" key="2">
    <source>
        <dbReference type="Pfam" id="PF07853"/>
    </source>
</evidence>
<dbReference type="PANTHER" id="PTHR37810:SF5">
    <property type="entry name" value="IMMUNITY PROTEIN SDPI"/>
    <property type="match status" value="1"/>
</dbReference>
<feature type="transmembrane region" description="Helical" evidence="1">
    <location>
        <begin position="117"/>
        <end position="138"/>
    </location>
</feature>
<dbReference type="PIRSF" id="PIRSF038959">
    <property type="entry name" value="SdpI"/>
    <property type="match status" value="1"/>
</dbReference>